<name>A0A3A9APX4_9FIRM</name>
<accession>A0A3A9APX4</accession>
<sequence>MCLGSLLPVLPFLKFKKGRTSLWQEHTEYNLKTEQTIISQERQTIMTIPSREDSLEQVAEQEVQSAGEAESVEETVLRKLRYAQLHKALSLLSDDERELIDRLFFLTWGMTVQAFFALVHFHSPLYYLTFRDGI</sequence>
<protein>
    <submittedName>
        <fullName evidence="1">Sigma-70 family RNA polymerase sigma factor</fullName>
    </submittedName>
</protein>
<dbReference type="Proteomes" id="UP000280696">
    <property type="component" value="Unassembled WGS sequence"/>
</dbReference>
<reference evidence="1 2" key="1">
    <citation type="submission" date="2018-09" db="EMBL/GenBank/DDBJ databases">
        <title>Murine metabolic-syndrome-specific gut microbial biobank.</title>
        <authorList>
            <person name="Liu C."/>
        </authorList>
    </citation>
    <scope>NUCLEOTIDE SEQUENCE [LARGE SCALE GENOMIC DNA]</scope>
    <source>
        <strain evidence="1 2">0.1xD8-82</strain>
    </source>
</reference>
<organism evidence="1 2">
    <name type="scientific">Parablautia intestinalis</name>
    <dbReference type="NCBI Taxonomy" id="2320100"/>
    <lineage>
        <taxon>Bacteria</taxon>
        <taxon>Bacillati</taxon>
        <taxon>Bacillota</taxon>
        <taxon>Clostridia</taxon>
        <taxon>Lachnospirales</taxon>
        <taxon>Lachnospiraceae</taxon>
        <taxon>Parablautia</taxon>
    </lineage>
</organism>
<dbReference type="AlphaFoldDB" id="A0A3A9APX4"/>
<comment type="caution">
    <text evidence="1">The sequence shown here is derived from an EMBL/GenBank/DDBJ whole genome shotgun (WGS) entry which is preliminary data.</text>
</comment>
<gene>
    <name evidence="1" type="ORF">D7V94_17670</name>
</gene>
<keyword evidence="2" id="KW-1185">Reference proteome</keyword>
<evidence type="ECO:0000313" key="2">
    <source>
        <dbReference type="Proteomes" id="UP000280696"/>
    </source>
</evidence>
<evidence type="ECO:0000313" key="1">
    <source>
        <dbReference type="EMBL" id="RKI89591.1"/>
    </source>
</evidence>
<dbReference type="EMBL" id="RAYQ01000021">
    <property type="protein sequence ID" value="RKI89591.1"/>
    <property type="molecule type" value="Genomic_DNA"/>
</dbReference>
<proteinExistence type="predicted"/>